<dbReference type="PROSITE" id="PS50110">
    <property type="entry name" value="RESPONSE_REGULATORY"/>
    <property type="match status" value="1"/>
</dbReference>
<dbReference type="InterPro" id="IPR011990">
    <property type="entry name" value="TPR-like_helical_dom_sf"/>
</dbReference>
<name>A0A975AW37_9THEO</name>
<reference evidence="10" key="1">
    <citation type="submission" date="2020-08" db="EMBL/GenBank/DDBJ databases">
        <title>Genomic insights into the carbon and energy metabolism of the first obligate autotrophic acetogenic bacterium Aceticella autotrophica gen. nov., sp. nov.</title>
        <authorList>
            <person name="Toshchakov S.V."/>
            <person name="Elcheninov A.G."/>
            <person name="Kublanov I.V."/>
            <person name="Frolov E.N."/>
            <person name="Lebedinsky A.V."/>
        </authorList>
    </citation>
    <scope>NUCLEOTIDE SEQUENCE</scope>
    <source>
        <strain evidence="10">3443-3Ac</strain>
    </source>
</reference>
<proteinExistence type="predicted"/>
<dbReference type="Pfam" id="PF00072">
    <property type="entry name" value="Response_reg"/>
    <property type="match status" value="1"/>
</dbReference>
<dbReference type="KEGG" id="aaut:ACETAC_00935"/>
<dbReference type="Proteomes" id="UP000671913">
    <property type="component" value="Chromosome"/>
</dbReference>
<evidence type="ECO:0000256" key="4">
    <source>
        <dbReference type="ARBA" id="ARBA00023015"/>
    </source>
</evidence>
<dbReference type="SUPFAM" id="SSF52172">
    <property type="entry name" value="CheY-like"/>
    <property type="match status" value="1"/>
</dbReference>
<accession>A0A975AW37</accession>
<dbReference type="GO" id="GO:0000160">
    <property type="term" value="P:phosphorelay signal transduction system"/>
    <property type="evidence" value="ECO:0007669"/>
    <property type="project" value="UniProtKB-KW"/>
</dbReference>
<keyword evidence="2 8" id="KW-0597">Phosphoprotein</keyword>
<dbReference type="PANTHER" id="PTHR44591:SF3">
    <property type="entry name" value="RESPONSE REGULATORY DOMAIN-CONTAINING PROTEIN"/>
    <property type="match status" value="1"/>
</dbReference>
<keyword evidence="11" id="KW-1185">Reference proteome</keyword>
<evidence type="ECO:0000256" key="2">
    <source>
        <dbReference type="ARBA" id="ARBA00022553"/>
    </source>
</evidence>
<dbReference type="EMBL" id="CP060096">
    <property type="protein sequence ID" value="QSZ27525.1"/>
    <property type="molecule type" value="Genomic_DNA"/>
</dbReference>
<dbReference type="RefSeq" id="WP_284680230.1">
    <property type="nucleotide sequence ID" value="NZ_CP060096.1"/>
</dbReference>
<dbReference type="InterPro" id="IPR050595">
    <property type="entry name" value="Bact_response_regulator"/>
</dbReference>
<dbReference type="AlphaFoldDB" id="A0A975AW37"/>
<dbReference type="SUPFAM" id="SSF48452">
    <property type="entry name" value="TPR-like"/>
    <property type="match status" value="1"/>
</dbReference>
<organism evidence="10 11">
    <name type="scientific">Aceticella autotrophica</name>
    <dbReference type="NCBI Taxonomy" id="2755338"/>
    <lineage>
        <taxon>Bacteria</taxon>
        <taxon>Bacillati</taxon>
        <taxon>Bacillota</taxon>
        <taxon>Clostridia</taxon>
        <taxon>Thermoanaerobacterales</taxon>
        <taxon>Thermoanaerobacteraceae</taxon>
        <taxon>Aceticella</taxon>
    </lineage>
</organism>
<evidence type="ECO:0000256" key="3">
    <source>
        <dbReference type="ARBA" id="ARBA00023012"/>
    </source>
</evidence>
<gene>
    <name evidence="10" type="ORF">ACETAC_00935</name>
</gene>
<dbReference type="Gene3D" id="1.25.40.10">
    <property type="entry name" value="Tetratricopeptide repeat domain"/>
    <property type="match status" value="1"/>
</dbReference>
<sequence>MKQVLVVDDTKSIRMLLSTCLQIEGYKVITARDGYTALNLFDREIFDLAFLDIKMPELSGTEVLRRIRNKAITTPVIIMTAFGTVKNAVECTKMGAVEYLKKPFTAERIKDILKEMGISNIDNGFNNEFDKMIEDIKIYIKQQQYITAIELLKKAISLRPSDYRVYKLFSIAYKCIGNLNEAAKFYNAFKEFKK</sequence>
<evidence type="ECO:0000256" key="5">
    <source>
        <dbReference type="ARBA" id="ARBA00023125"/>
    </source>
</evidence>
<dbReference type="InterPro" id="IPR011006">
    <property type="entry name" value="CheY-like_superfamily"/>
</dbReference>
<feature type="modified residue" description="4-aspartylphosphate" evidence="8">
    <location>
        <position position="52"/>
    </location>
</feature>
<dbReference type="Gene3D" id="3.40.50.2300">
    <property type="match status" value="1"/>
</dbReference>
<comment type="function">
    <text evidence="7">May play the central regulatory role in sporulation. It may be an element of the effector pathway responsible for the activation of sporulation genes in response to nutritional stress. Spo0A may act in concert with spo0H (a sigma factor) to control the expression of some genes that are critical to the sporulation process.</text>
</comment>
<dbReference type="InterPro" id="IPR001789">
    <property type="entry name" value="Sig_transdc_resp-reg_receiver"/>
</dbReference>
<evidence type="ECO:0000256" key="8">
    <source>
        <dbReference type="PROSITE-ProRule" id="PRU00169"/>
    </source>
</evidence>
<keyword evidence="5" id="KW-0238">DNA-binding</keyword>
<dbReference type="PANTHER" id="PTHR44591">
    <property type="entry name" value="STRESS RESPONSE REGULATOR PROTEIN 1"/>
    <property type="match status" value="1"/>
</dbReference>
<evidence type="ECO:0000313" key="11">
    <source>
        <dbReference type="Proteomes" id="UP000671913"/>
    </source>
</evidence>
<evidence type="ECO:0000259" key="9">
    <source>
        <dbReference type="PROSITE" id="PS50110"/>
    </source>
</evidence>
<keyword evidence="4" id="KW-0805">Transcription regulation</keyword>
<evidence type="ECO:0000256" key="7">
    <source>
        <dbReference type="ARBA" id="ARBA00024867"/>
    </source>
</evidence>
<feature type="domain" description="Response regulatory" evidence="9">
    <location>
        <begin position="3"/>
        <end position="117"/>
    </location>
</feature>
<evidence type="ECO:0000256" key="1">
    <source>
        <dbReference type="ARBA" id="ARBA00018672"/>
    </source>
</evidence>
<evidence type="ECO:0000256" key="6">
    <source>
        <dbReference type="ARBA" id="ARBA00023163"/>
    </source>
</evidence>
<evidence type="ECO:0000313" key="10">
    <source>
        <dbReference type="EMBL" id="QSZ27525.1"/>
    </source>
</evidence>
<protein>
    <recommendedName>
        <fullName evidence="1">Stage 0 sporulation protein A homolog</fullName>
    </recommendedName>
</protein>
<keyword evidence="3" id="KW-0902">Two-component regulatory system</keyword>
<dbReference type="SMART" id="SM00448">
    <property type="entry name" value="REC"/>
    <property type="match status" value="1"/>
</dbReference>
<keyword evidence="6" id="KW-0804">Transcription</keyword>
<dbReference type="GO" id="GO:0003677">
    <property type="term" value="F:DNA binding"/>
    <property type="evidence" value="ECO:0007669"/>
    <property type="project" value="UniProtKB-KW"/>
</dbReference>
<dbReference type="FunFam" id="3.40.50.2300:FF:000001">
    <property type="entry name" value="DNA-binding response regulator PhoB"/>
    <property type="match status" value="1"/>
</dbReference>